<name>A0A067R8J5_ZOONE</name>
<sequence>MFQTRCRSKQQVRCHLVVVFRTSVQFRSRCATPPYPALFAVSAEDLHNECDTRSSCDSFLFSVACVKCNEDRVPFLSFFFVGGKLMGKMSKHGHHSALQKIRAWTSEQVQKVLTDHGLGECCEAVRKREVDGDLFLTLTEGQLALWKRDLNLATRKKLTHFVQDVIAQPEKYVQTDSIIVTRGKEPAVSLPSDAIHNRKSDHVSCLSGKISPFSDSEPWDTDFSDDEDTSKLQASSVTVAEYCNSEVVKKPPIPARPPALASKPASTPSAPSKSCNLPKPPVPPESSCYGHVKLLVSSLTLPENGDQFDEEEYESVDGEVLNSDVNALAAKLKKSLEARAQSAPSARQPVPSTWHLPAFPQQTDELPEGHLNDGYDSDEYESIKENEKLTHLPPVDGAEYYLQPVQQHPDQSSGGAPPLPAKPWSKPPDASLPSAKPPSPPRRKSDDSPNSPGNSGDGVTGLIGEILRKLRSPAISSLQDSRERTPTPEVKKAATLPTASHKLSPADQRPVTLQGSQRPLPPTPEDKKLLEKPGTARSRRTSKVGLSHQPWYHNVDRKQGEDMLRNGENGSFLVRPSSQPQNPLTLVLWYNRRLYNISIRYRADGRYALGSEKANELSFASVEELVQNYQSEKLVLFSAGEKTGRTLLTSSPPQSFQHSM</sequence>
<reference evidence="5 6" key="1">
    <citation type="journal article" date="2014" name="Nat. Commun.">
        <title>Molecular traces of alternative social organization in a termite genome.</title>
        <authorList>
            <person name="Terrapon N."/>
            <person name="Li C."/>
            <person name="Robertson H.M."/>
            <person name="Ji L."/>
            <person name="Meng X."/>
            <person name="Booth W."/>
            <person name="Chen Z."/>
            <person name="Childers C.P."/>
            <person name="Glastad K.M."/>
            <person name="Gokhale K."/>
            <person name="Gowin J."/>
            <person name="Gronenberg W."/>
            <person name="Hermansen R.A."/>
            <person name="Hu H."/>
            <person name="Hunt B.G."/>
            <person name="Huylmans A.K."/>
            <person name="Khalil S.M."/>
            <person name="Mitchell R.D."/>
            <person name="Munoz-Torres M.C."/>
            <person name="Mustard J.A."/>
            <person name="Pan H."/>
            <person name="Reese J.T."/>
            <person name="Scharf M.E."/>
            <person name="Sun F."/>
            <person name="Vogel H."/>
            <person name="Xiao J."/>
            <person name="Yang W."/>
            <person name="Yang Z."/>
            <person name="Yang Z."/>
            <person name="Zhou J."/>
            <person name="Zhu J."/>
            <person name="Brent C.S."/>
            <person name="Elsik C.G."/>
            <person name="Goodisman M.A."/>
            <person name="Liberles D.A."/>
            <person name="Roe R.M."/>
            <person name="Vargo E.L."/>
            <person name="Vilcinskas A."/>
            <person name="Wang J."/>
            <person name="Bornberg-Bauer E."/>
            <person name="Korb J."/>
            <person name="Zhang G."/>
            <person name="Liebig J."/>
        </authorList>
    </citation>
    <scope>NUCLEOTIDE SEQUENCE [LARGE SCALE GENOMIC DNA]</scope>
    <source>
        <tissue evidence="5">Whole organism</tissue>
    </source>
</reference>
<dbReference type="OMA" id="LTRPLIW"/>
<evidence type="ECO:0000313" key="5">
    <source>
        <dbReference type="EMBL" id="KDR18881.1"/>
    </source>
</evidence>
<keyword evidence="6" id="KW-1185">Reference proteome</keyword>
<dbReference type="SUPFAM" id="SSF55550">
    <property type="entry name" value="SH2 domain"/>
    <property type="match status" value="1"/>
</dbReference>
<dbReference type="SMART" id="SM00454">
    <property type="entry name" value="SAM"/>
    <property type="match status" value="1"/>
</dbReference>
<protein>
    <submittedName>
        <fullName evidence="5">B-cell linker protein</fullName>
    </submittedName>
</protein>
<organism evidence="5 6">
    <name type="scientific">Zootermopsis nevadensis</name>
    <name type="common">Dampwood termite</name>
    <dbReference type="NCBI Taxonomy" id="136037"/>
    <lineage>
        <taxon>Eukaryota</taxon>
        <taxon>Metazoa</taxon>
        <taxon>Ecdysozoa</taxon>
        <taxon>Arthropoda</taxon>
        <taxon>Hexapoda</taxon>
        <taxon>Insecta</taxon>
        <taxon>Pterygota</taxon>
        <taxon>Neoptera</taxon>
        <taxon>Polyneoptera</taxon>
        <taxon>Dictyoptera</taxon>
        <taxon>Blattodea</taxon>
        <taxon>Blattoidea</taxon>
        <taxon>Termitoidae</taxon>
        <taxon>Termopsidae</taxon>
        <taxon>Zootermopsis</taxon>
    </lineage>
</organism>
<accession>A0A067R8J5</accession>
<dbReference type="SMART" id="SM00252">
    <property type="entry name" value="SH2"/>
    <property type="match status" value="1"/>
</dbReference>
<dbReference type="InParanoid" id="A0A067R8J5"/>
<dbReference type="eggNOG" id="ENOG502QUXR">
    <property type="taxonomic scope" value="Eukaryota"/>
</dbReference>
<feature type="compositionally biased region" description="Low complexity" evidence="3">
    <location>
        <begin position="258"/>
        <end position="274"/>
    </location>
</feature>
<dbReference type="InterPro" id="IPR001660">
    <property type="entry name" value="SAM"/>
</dbReference>
<dbReference type="PROSITE" id="PS50001">
    <property type="entry name" value="SH2"/>
    <property type="match status" value="1"/>
</dbReference>
<evidence type="ECO:0000313" key="6">
    <source>
        <dbReference type="Proteomes" id="UP000027135"/>
    </source>
</evidence>
<dbReference type="Pfam" id="PF00017">
    <property type="entry name" value="SH2"/>
    <property type="match status" value="1"/>
</dbReference>
<dbReference type="GO" id="GO:0005737">
    <property type="term" value="C:cytoplasm"/>
    <property type="evidence" value="ECO:0007669"/>
    <property type="project" value="UniProtKB-ARBA"/>
</dbReference>
<dbReference type="PANTHER" id="PTHR14098">
    <property type="entry name" value="SH2 DOMAIN CONTAINING PROTEIN"/>
    <property type="match status" value="1"/>
</dbReference>
<feature type="domain" description="SH2" evidence="4">
    <location>
        <begin position="550"/>
        <end position="651"/>
    </location>
</feature>
<feature type="compositionally biased region" description="Low complexity" evidence="3">
    <location>
        <begin position="422"/>
        <end position="434"/>
    </location>
</feature>
<dbReference type="InterPro" id="IPR036860">
    <property type="entry name" value="SH2_dom_sf"/>
</dbReference>
<feature type="compositionally biased region" description="Polar residues" evidence="3">
    <location>
        <begin position="404"/>
        <end position="414"/>
    </location>
</feature>
<dbReference type="GO" id="GO:0007169">
    <property type="term" value="P:cell surface receptor protein tyrosine kinase signaling pathway"/>
    <property type="evidence" value="ECO:0007669"/>
    <property type="project" value="TreeGrafter"/>
</dbReference>
<feature type="compositionally biased region" description="Basic and acidic residues" evidence="3">
    <location>
        <begin position="381"/>
        <end position="390"/>
    </location>
</feature>
<gene>
    <name evidence="5" type="ORF">L798_07329</name>
</gene>
<dbReference type="Proteomes" id="UP000027135">
    <property type="component" value="Unassembled WGS sequence"/>
</dbReference>
<dbReference type="InterPro" id="IPR000980">
    <property type="entry name" value="SH2"/>
</dbReference>
<dbReference type="OrthoDB" id="10044490at2759"/>
<keyword evidence="1 2" id="KW-0727">SH2 domain</keyword>
<evidence type="ECO:0000259" key="4">
    <source>
        <dbReference type="PROSITE" id="PS50001"/>
    </source>
</evidence>
<dbReference type="PANTHER" id="PTHR14098:SF14">
    <property type="entry name" value="SH2 DOMAIN-CONTAINING PROTEIN"/>
    <property type="match status" value="1"/>
</dbReference>
<evidence type="ECO:0000256" key="1">
    <source>
        <dbReference type="ARBA" id="ARBA00022999"/>
    </source>
</evidence>
<dbReference type="GO" id="GO:0035556">
    <property type="term" value="P:intracellular signal transduction"/>
    <property type="evidence" value="ECO:0007669"/>
    <property type="project" value="TreeGrafter"/>
</dbReference>
<dbReference type="SUPFAM" id="SSF47769">
    <property type="entry name" value="SAM/Pointed domain"/>
    <property type="match status" value="1"/>
</dbReference>
<dbReference type="Gene3D" id="1.10.150.50">
    <property type="entry name" value="Transcription Factor, Ets-1"/>
    <property type="match status" value="1"/>
</dbReference>
<feature type="region of interest" description="Disordered" evidence="3">
    <location>
        <begin position="337"/>
        <end position="545"/>
    </location>
</feature>
<evidence type="ECO:0000256" key="3">
    <source>
        <dbReference type="SAM" id="MobiDB-lite"/>
    </source>
</evidence>
<feature type="region of interest" description="Disordered" evidence="3">
    <location>
        <begin position="250"/>
        <end position="283"/>
    </location>
</feature>
<dbReference type="STRING" id="136037.A0A067R8J5"/>
<feature type="compositionally biased region" description="Basic and acidic residues" evidence="3">
    <location>
        <begin position="480"/>
        <end position="492"/>
    </location>
</feature>
<dbReference type="InterPro" id="IPR051751">
    <property type="entry name" value="Immunoreceptor_sig_adapters"/>
</dbReference>
<dbReference type="AlphaFoldDB" id="A0A067R8J5"/>
<dbReference type="Gene3D" id="3.30.505.10">
    <property type="entry name" value="SH2 domain"/>
    <property type="match status" value="1"/>
</dbReference>
<evidence type="ECO:0000256" key="2">
    <source>
        <dbReference type="PROSITE-ProRule" id="PRU00191"/>
    </source>
</evidence>
<dbReference type="InterPro" id="IPR013761">
    <property type="entry name" value="SAM/pointed_sf"/>
</dbReference>
<dbReference type="EMBL" id="KK852669">
    <property type="protein sequence ID" value="KDR18881.1"/>
    <property type="molecule type" value="Genomic_DNA"/>
</dbReference>
<proteinExistence type="predicted"/>